<dbReference type="SFLD" id="SFLDS00003">
    <property type="entry name" value="Haloacid_Dehalogenase"/>
    <property type="match status" value="1"/>
</dbReference>
<evidence type="ECO:0000313" key="2">
    <source>
        <dbReference type="Proteomes" id="UP000001568"/>
    </source>
</evidence>
<dbReference type="SFLD" id="SFLDG01129">
    <property type="entry name" value="C1.5:_HAD__Beta-PGM__Phosphata"/>
    <property type="match status" value="1"/>
</dbReference>
<keyword evidence="2" id="KW-1185">Reference proteome</keyword>
<evidence type="ECO:0000313" key="1">
    <source>
        <dbReference type="EMBL" id="ABO97296.1"/>
    </source>
</evidence>
<dbReference type="NCBIfam" id="TIGR01549">
    <property type="entry name" value="HAD-SF-IA-v1"/>
    <property type="match status" value="1"/>
</dbReference>
<dbReference type="PANTHER" id="PTHR43885">
    <property type="entry name" value="HALOACID DEHALOGENASE-LIKE HYDROLASE"/>
    <property type="match status" value="1"/>
</dbReference>
<dbReference type="GeneID" id="5003005"/>
<dbReference type="EMBL" id="CP000587">
    <property type="protein sequence ID" value="ABO97296.1"/>
    <property type="molecule type" value="Genomic_DNA"/>
</dbReference>
<dbReference type="Gene3D" id="3.40.50.1000">
    <property type="entry name" value="HAD superfamily/HAD-like"/>
    <property type="match status" value="1"/>
</dbReference>
<dbReference type="PANTHER" id="PTHR43885:SF1">
    <property type="entry name" value="SUPERFAMILY HYDROLASE, PUTATIVE (AFU_ORTHOLOGUE AFUA_4G13290)-RELATED"/>
    <property type="match status" value="1"/>
</dbReference>
<dbReference type="KEGG" id="olu:OSTLU_87850"/>
<dbReference type="RefSeq" id="XP_001419003.1">
    <property type="nucleotide sequence ID" value="XM_001418966.1"/>
</dbReference>
<dbReference type="Gene3D" id="1.10.260.80">
    <property type="match status" value="1"/>
</dbReference>
<dbReference type="InterPro" id="IPR006439">
    <property type="entry name" value="HAD-SF_hydro_IA"/>
</dbReference>
<dbReference type="Pfam" id="PF00702">
    <property type="entry name" value="Hydrolase"/>
    <property type="match status" value="1"/>
</dbReference>
<gene>
    <name evidence="1" type="ORF">OSTLU_87850</name>
</gene>
<dbReference type="OMA" id="MIHINCP"/>
<dbReference type="eggNOG" id="ENOG502QR7R">
    <property type="taxonomic scope" value="Eukaryota"/>
</dbReference>
<dbReference type="Gramene" id="ABO97296">
    <property type="protein sequence ID" value="ABO97296"/>
    <property type="gene ID" value="OSTLU_87850"/>
</dbReference>
<dbReference type="SUPFAM" id="SSF56784">
    <property type="entry name" value="HAD-like"/>
    <property type="match status" value="1"/>
</dbReference>
<dbReference type="OrthoDB" id="426235at2759"/>
<proteinExistence type="predicted"/>
<protein>
    <submittedName>
        <fullName evidence="1">Uncharacterized protein</fullName>
    </submittedName>
</protein>
<dbReference type="InterPro" id="IPR036412">
    <property type="entry name" value="HAD-like_sf"/>
</dbReference>
<name>A4S0M7_OSTLU</name>
<dbReference type="AlphaFoldDB" id="A4S0M7"/>
<dbReference type="InterPro" id="IPR023214">
    <property type="entry name" value="HAD_sf"/>
</dbReference>
<dbReference type="STRING" id="436017.A4S0M7"/>
<dbReference type="Proteomes" id="UP000001568">
    <property type="component" value="Chromosome 7"/>
</dbReference>
<dbReference type="HOGENOM" id="CLU_045011_11_2_1"/>
<reference evidence="1 2" key="1">
    <citation type="journal article" date="2007" name="Proc. Natl. Acad. Sci. U.S.A.">
        <title>The tiny eukaryote Ostreococcus provides genomic insights into the paradox of plankton speciation.</title>
        <authorList>
            <person name="Palenik B."/>
            <person name="Grimwood J."/>
            <person name="Aerts A."/>
            <person name="Rouze P."/>
            <person name="Salamov A."/>
            <person name="Putnam N."/>
            <person name="Dupont C."/>
            <person name="Jorgensen R."/>
            <person name="Derelle E."/>
            <person name="Rombauts S."/>
            <person name="Zhou K."/>
            <person name="Otillar R."/>
            <person name="Merchant S.S."/>
            <person name="Podell S."/>
            <person name="Gaasterland T."/>
            <person name="Napoli C."/>
            <person name="Gendler K."/>
            <person name="Manuell A."/>
            <person name="Tai V."/>
            <person name="Vallon O."/>
            <person name="Piganeau G."/>
            <person name="Jancek S."/>
            <person name="Heijde M."/>
            <person name="Jabbari K."/>
            <person name="Bowler C."/>
            <person name="Lohr M."/>
            <person name="Robbens S."/>
            <person name="Werner G."/>
            <person name="Dubchak I."/>
            <person name="Pazour G.J."/>
            <person name="Ren Q."/>
            <person name="Paulsen I."/>
            <person name="Delwiche C."/>
            <person name="Schmutz J."/>
            <person name="Rokhsar D."/>
            <person name="Van de Peer Y."/>
            <person name="Moreau H."/>
            <person name="Grigoriev I.V."/>
        </authorList>
    </citation>
    <scope>NUCLEOTIDE SEQUENCE [LARGE SCALE GENOMIC DNA]</scope>
    <source>
        <strain evidence="1 2">CCE9901</strain>
    </source>
</reference>
<dbReference type="NCBIfam" id="TIGR01509">
    <property type="entry name" value="HAD-SF-IA-v3"/>
    <property type="match status" value="1"/>
</dbReference>
<sequence length="227" mass="24848">MSPATSPTSTSTSRRLVRGVVFDMDGTLCVSAALDFTEMRRRVGCETSDILGEVDSWNEARRTKAYEIIGEMEREALKTTVIAPGAMEVAATLDGMGIPRALVTRNAASSVEFFHDTVWTMAPFSPWLSREFKPYKPAPDSLLHICELWGCSPSEIIMVGDSAKDDVVSGNAAGALTVLLDSGRTGKWAEEFGVDKVPEQMVPHFVCADMNELHVLLTQSGHFEFKK</sequence>
<accession>A4S0M7</accession>
<organism evidence="1 2">
    <name type="scientific">Ostreococcus lucimarinus (strain CCE9901)</name>
    <dbReference type="NCBI Taxonomy" id="436017"/>
    <lineage>
        <taxon>Eukaryota</taxon>
        <taxon>Viridiplantae</taxon>
        <taxon>Chlorophyta</taxon>
        <taxon>Mamiellophyceae</taxon>
        <taxon>Mamiellales</taxon>
        <taxon>Bathycoccaceae</taxon>
        <taxon>Ostreococcus</taxon>
    </lineage>
</organism>